<accession>A0A1M7DLC4</accession>
<evidence type="ECO:0000313" key="6">
    <source>
        <dbReference type="EMBL" id="SHL80265.1"/>
    </source>
</evidence>
<evidence type="ECO:0000256" key="2">
    <source>
        <dbReference type="ARBA" id="ARBA00022801"/>
    </source>
</evidence>
<name>A0A1M7DLC4_9RHOB</name>
<evidence type="ECO:0000256" key="4">
    <source>
        <dbReference type="SAM" id="MobiDB-lite"/>
    </source>
</evidence>
<dbReference type="PROSITE" id="PS51206">
    <property type="entry name" value="SF3_HELICASE_1"/>
    <property type="match status" value="1"/>
</dbReference>
<dbReference type="GO" id="GO:0005524">
    <property type="term" value="F:ATP binding"/>
    <property type="evidence" value="ECO:0007669"/>
    <property type="project" value="UniProtKB-KW"/>
</dbReference>
<dbReference type="EMBL" id="FRCK01000001">
    <property type="protein sequence ID" value="SHL80265.1"/>
    <property type="molecule type" value="Genomic_DNA"/>
</dbReference>
<dbReference type="InterPro" id="IPR014818">
    <property type="entry name" value="Phage/plasmid_primase_P4_C"/>
</dbReference>
<dbReference type="Proteomes" id="UP000184444">
    <property type="component" value="Unassembled WGS sequence"/>
</dbReference>
<dbReference type="SUPFAM" id="SSF52540">
    <property type="entry name" value="P-loop containing nucleoside triphosphate hydrolases"/>
    <property type="match status" value="1"/>
</dbReference>
<feature type="region of interest" description="Disordered" evidence="4">
    <location>
        <begin position="1"/>
        <end position="69"/>
    </location>
</feature>
<dbReference type="RefSeq" id="WP_073061243.1">
    <property type="nucleotide sequence ID" value="NZ_FRCK01000001.1"/>
</dbReference>
<dbReference type="NCBIfam" id="TIGR01613">
    <property type="entry name" value="primase_Cterm"/>
    <property type="match status" value="1"/>
</dbReference>
<reference evidence="7" key="1">
    <citation type="submission" date="2016-11" db="EMBL/GenBank/DDBJ databases">
        <authorList>
            <person name="Varghese N."/>
            <person name="Submissions S."/>
        </authorList>
    </citation>
    <scope>NUCLEOTIDE SEQUENCE [LARGE SCALE GENOMIC DNA]</scope>
    <source>
        <strain evidence="7">DSM 6637</strain>
    </source>
</reference>
<dbReference type="STRING" id="53463.SAMN05444389_101426"/>
<keyword evidence="3" id="KW-0067">ATP-binding</keyword>
<dbReference type="InterPro" id="IPR045455">
    <property type="entry name" value="NrS-1_pol-like_helicase"/>
</dbReference>
<keyword evidence="6" id="KW-0347">Helicase</keyword>
<organism evidence="6 7">
    <name type="scientific">Paracoccus solventivorans</name>
    <dbReference type="NCBI Taxonomy" id="53463"/>
    <lineage>
        <taxon>Bacteria</taxon>
        <taxon>Pseudomonadati</taxon>
        <taxon>Pseudomonadota</taxon>
        <taxon>Alphaproteobacteria</taxon>
        <taxon>Rhodobacterales</taxon>
        <taxon>Paracoccaceae</taxon>
        <taxon>Paracoccus</taxon>
    </lineage>
</organism>
<dbReference type="InterPro" id="IPR014015">
    <property type="entry name" value="Helicase_SF3_DNA-vir"/>
</dbReference>
<evidence type="ECO:0000256" key="1">
    <source>
        <dbReference type="ARBA" id="ARBA00022741"/>
    </source>
</evidence>
<dbReference type="AlphaFoldDB" id="A0A1M7DLC4"/>
<evidence type="ECO:0000256" key="3">
    <source>
        <dbReference type="ARBA" id="ARBA00022840"/>
    </source>
</evidence>
<feature type="domain" description="SF3 helicase" evidence="5">
    <location>
        <begin position="305"/>
        <end position="467"/>
    </location>
</feature>
<feature type="compositionally biased region" description="Basic and acidic residues" evidence="4">
    <location>
        <begin position="1"/>
        <end position="12"/>
    </location>
</feature>
<dbReference type="Pfam" id="PF08706">
    <property type="entry name" value="D5_N"/>
    <property type="match status" value="1"/>
</dbReference>
<feature type="compositionally biased region" description="Basic and acidic residues" evidence="4">
    <location>
        <begin position="618"/>
        <end position="637"/>
    </location>
</feature>
<dbReference type="OrthoDB" id="9763644at2"/>
<dbReference type="InterPro" id="IPR051620">
    <property type="entry name" value="ORF904-like_C"/>
</dbReference>
<keyword evidence="1" id="KW-0547">Nucleotide-binding</keyword>
<protein>
    <submittedName>
        <fullName evidence="6">Putative DNA primase/helicase</fullName>
    </submittedName>
</protein>
<evidence type="ECO:0000259" key="5">
    <source>
        <dbReference type="PROSITE" id="PS51206"/>
    </source>
</evidence>
<keyword evidence="2" id="KW-0378">Hydrolase</keyword>
<dbReference type="GO" id="GO:0016787">
    <property type="term" value="F:hydrolase activity"/>
    <property type="evidence" value="ECO:0007669"/>
    <property type="project" value="UniProtKB-KW"/>
</dbReference>
<dbReference type="Pfam" id="PF19263">
    <property type="entry name" value="DUF5906"/>
    <property type="match status" value="1"/>
</dbReference>
<gene>
    <name evidence="6" type="ORF">SAMN05444389_101426</name>
</gene>
<dbReference type="GO" id="GO:0004386">
    <property type="term" value="F:helicase activity"/>
    <property type="evidence" value="ECO:0007669"/>
    <property type="project" value="UniProtKB-KW"/>
</dbReference>
<dbReference type="SMART" id="SM00885">
    <property type="entry name" value="D5_N"/>
    <property type="match status" value="1"/>
</dbReference>
<evidence type="ECO:0000313" key="7">
    <source>
        <dbReference type="Proteomes" id="UP000184444"/>
    </source>
</evidence>
<keyword evidence="7" id="KW-1185">Reference proteome</keyword>
<proteinExistence type="predicted"/>
<feature type="region of interest" description="Disordered" evidence="4">
    <location>
        <begin position="601"/>
        <end position="637"/>
    </location>
</feature>
<dbReference type="InterPro" id="IPR027417">
    <property type="entry name" value="P-loop_NTPase"/>
</dbReference>
<dbReference type="PANTHER" id="PTHR35372:SF2">
    <property type="entry name" value="SF3 HELICASE DOMAIN-CONTAINING PROTEIN"/>
    <property type="match status" value="1"/>
</dbReference>
<dbReference type="InterPro" id="IPR006500">
    <property type="entry name" value="Helicase_put_C_phage/plasmid"/>
</dbReference>
<dbReference type="Gene3D" id="3.40.50.300">
    <property type="entry name" value="P-loop containing nucleotide triphosphate hydrolases"/>
    <property type="match status" value="1"/>
</dbReference>
<sequence length="637" mass="70692">MTEQTPAERAREIIAQPEPVELPEGLTTDADADAPPPADLPPLDSYDDDYPGGDAPPAAPDSGDDPFRDCAGYQLNDYGNGRRFVRHHGQDVMQVPRMGFYVWTGSVWRRDPDEIEVRKLAQDLGEKIEQEIPHLALEEWQMKVLTEGQALKRRARELERAAEGGGADADAARDELARLDGQLARLAGIEKLMNSVRKDHHGWAKTSGNSGRIDAMLKEASPRIARAHDQLDAAPLDVACLNGVLRFAVDRDDPAAGYIGAGASLQLVPHDRAQLITKQMPVVYDPAATAPRFDAFLRRVLPDQEIREFIQRWFGLSMTALTGEQKLVFLHGMGANGKSVLVDVLAKILGDYSATAKIETLTGQGKRDGAAATPDLIPLMGARSVRAAEPEEGERFREALIKELTGGEPINVRPNYGEFITVLPVFKLTISGNHKPEIRGRDDGIWRRFLLVPFDVTIPPAERDPDLGAKLFEERSGILNWLIEGLLSYLDGGLREPEAVATATQEYREESDPLGHFLENACVVSGQPEDSEFVRDLVQAFQFWQDEQGGAVWQPGTIQRQLKDKMRRWVSPSTGKKFTPRKSNGVMRYDGIRFNDVFGPRFRSAPRDNHGRPLAGRSSDDQDVADRSHVRDFSDDF</sequence>
<dbReference type="PANTHER" id="PTHR35372">
    <property type="entry name" value="ATP BINDING PROTEIN-RELATED"/>
    <property type="match status" value="1"/>
</dbReference>